<dbReference type="Gene3D" id="1.20.1280.50">
    <property type="match status" value="1"/>
</dbReference>
<dbReference type="PROSITE" id="PS50181">
    <property type="entry name" value="FBOX"/>
    <property type="match status" value="1"/>
</dbReference>
<evidence type="ECO:0000259" key="1">
    <source>
        <dbReference type="PROSITE" id="PS50181"/>
    </source>
</evidence>
<evidence type="ECO:0000313" key="4">
    <source>
        <dbReference type="Proteomes" id="UP000002051"/>
    </source>
</evidence>
<keyword evidence="4" id="KW-1185">Reference proteome</keyword>
<dbReference type="SUPFAM" id="SSF81383">
    <property type="entry name" value="F-box domain"/>
    <property type="match status" value="1"/>
</dbReference>
<dbReference type="InterPro" id="IPR001810">
    <property type="entry name" value="F-box_dom"/>
</dbReference>
<reference evidence="2 4" key="2">
    <citation type="journal article" date="2014" name="BMC Genomics">
        <title>An improved genome release (version Mt4.0) for the model legume Medicago truncatula.</title>
        <authorList>
            <person name="Tang H."/>
            <person name="Krishnakumar V."/>
            <person name="Bidwell S."/>
            <person name="Rosen B."/>
            <person name="Chan A."/>
            <person name="Zhou S."/>
            <person name="Gentzbittel L."/>
            <person name="Childs K.L."/>
            <person name="Yandell M."/>
            <person name="Gundlach H."/>
            <person name="Mayer K.F."/>
            <person name="Schwartz D.C."/>
            <person name="Town C.D."/>
        </authorList>
    </citation>
    <scope>GENOME REANNOTATION</scope>
    <source>
        <strain evidence="2">A17</strain>
        <strain evidence="3 4">cv. Jemalong A17</strain>
    </source>
</reference>
<proteinExistence type="predicted"/>
<reference evidence="2 4" key="1">
    <citation type="journal article" date="2011" name="Nature">
        <title>The Medicago genome provides insight into the evolution of rhizobial symbioses.</title>
        <authorList>
            <person name="Young N.D."/>
            <person name="Debelle F."/>
            <person name="Oldroyd G.E."/>
            <person name="Geurts R."/>
            <person name="Cannon S.B."/>
            <person name="Udvardi M.K."/>
            <person name="Benedito V.A."/>
            <person name="Mayer K.F."/>
            <person name="Gouzy J."/>
            <person name="Schoof H."/>
            <person name="Van de Peer Y."/>
            <person name="Proost S."/>
            <person name="Cook D.R."/>
            <person name="Meyers B.C."/>
            <person name="Spannagl M."/>
            <person name="Cheung F."/>
            <person name="De Mita S."/>
            <person name="Krishnakumar V."/>
            <person name="Gundlach H."/>
            <person name="Zhou S."/>
            <person name="Mudge J."/>
            <person name="Bharti A.K."/>
            <person name="Murray J.D."/>
            <person name="Naoumkina M.A."/>
            <person name="Rosen B."/>
            <person name="Silverstein K.A."/>
            <person name="Tang H."/>
            <person name="Rombauts S."/>
            <person name="Zhao P.X."/>
            <person name="Zhou P."/>
            <person name="Barbe V."/>
            <person name="Bardou P."/>
            <person name="Bechner M."/>
            <person name="Bellec A."/>
            <person name="Berger A."/>
            <person name="Berges H."/>
            <person name="Bidwell S."/>
            <person name="Bisseling T."/>
            <person name="Choisne N."/>
            <person name="Couloux A."/>
            <person name="Denny R."/>
            <person name="Deshpande S."/>
            <person name="Dai X."/>
            <person name="Doyle J.J."/>
            <person name="Dudez A.M."/>
            <person name="Farmer A.D."/>
            <person name="Fouteau S."/>
            <person name="Franken C."/>
            <person name="Gibelin C."/>
            <person name="Gish J."/>
            <person name="Goldstein S."/>
            <person name="Gonzalez A.J."/>
            <person name="Green P.J."/>
            <person name="Hallab A."/>
            <person name="Hartog M."/>
            <person name="Hua A."/>
            <person name="Humphray S.J."/>
            <person name="Jeong D.H."/>
            <person name="Jing Y."/>
            <person name="Jocker A."/>
            <person name="Kenton S.M."/>
            <person name="Kim D.J."/>
            <person name="Klee K."/>
            <person name="Lai H."/>
            <person name="Lang C."/>
            <person name="Lin S."/>
            <person name="Macmil S.L."/>
            <person name="Magdelenat G."/>
            <person name="Matthews L."/>
            <person name="McCorrison J."/>
            <person name="Monaghan E.L."/>
            <person name="Mun J.H."/>
            <person name="Najar F.Z."/>
            <person name="Nicholson C."/>
            <person name="Noirot C."/>
            <person name="O'Bleness M."/>
            <person name="Paule C.R."/>
            <person name="Poulain J."/>
            <person name="Prion F."/>
            <person name="Qin B."/>
            <person name="Qu C."/>
            <person name="Retzel E.F."/>
            <person name="Riddle C."/>
            <person name="Sallet E."/>
            <person name="Samain S."/>
            <person name="Samson N."/>
            <person name="Sanders I."/>
            <person name="Saurat O."/>
            <person name="Scarpelli C."/>
            <person name="Schiex T."/>
            <person name="Segurens B."/>
            <person name="Severin A.J."/>
            <person name="Sherrier D.J."/>
            <person name="Shi R."/>
            <person name="Sims S."/>
            <person name="Singer S.R."/>
            <person name="Sinharoy S."/>
            <person name="Sterck L."/>
            <person name="Viollet A."/>
            <person name="Wang B.B."/>
            <person name="Wang K."/>
            <person name="Wang M."/>
            <person name="Wang X."/>
            <person name="Warfsmann J."/>
            <person name="Weissenbach J."/>
            <person name="White D.D."/>
            <person name="White J.D."/>
            <person name="Wiley G.B."/>
            <person name="Wincker P."/>
            <person name="Xing Y."/>
            <person name="Yang L."/>
            <person name="Yao Z."/>
            <person name="Ying F."/>
            <person name="Zhai J."/>
            <person name="Zhou L."/>
            <person name="Zuber A."/>
            <person name="Denarie J."/>
            <person name="Dixon R.A."/>
            <person name="May G.D."/>
            <person name="Schwartz D.C."/>
            <person name="Rogers J."/>
            <person name="Quetier F."/>
            <person name="Town C.D."/>
            <person name="Roe B.A."/>
        </authorList>
    </citation>
    <scope>NUCLEOTIDE SEQUENCE [LARGE SCALE GENOMIC DNA]</scope>
    <source>
        <strain evidence="2">A17</strain>
        <strain evidence="3 4">cv. Jemalong A17</strain>
    </source>
</reference>
<dbReference type="HOGENOM" id="CLU_010721_2_0_1"/>
<dbReference type="PANTHER" id="PTHR32212">
    <property type="entry name" value="CYCLIN-LIKE F-BOX"/>
    <property type="match status" value="1"/>
</dbReference>
<protein>
    <submittedName>
        <fullName evidence="2">F-box/RNI/FBD-like domain protein</fullName>
    </submittedName>
</protein>
<dbReference type="InterPro" id="IPR036047">
    <property type="entry name" value="F-box-like_dom_sf"/>
</dbReference>
<reference evidence="3" key="3">
    <citation type="submission" date="2015-04" db="UniProtKB">
        <authorList>
            <consortium name="EnsemblPlants"/>
        </authorList>
    </citation>
    <scope>IDENTIFICATION</scope>
    <source>
        <strain evidence="3">cv. Jemalong A17</strain>
    </source>
</reference>
<sequence length="421" mass="48732">MNLMSVAEVTFWHYWVFLLLQEIQNPVERLRTKYNDHDNEDKLSDLHDENEDKLSDLPDCVLLHILSFLNTKYAVQTCILSKRWKNIWKCLPSLIIGYSHFKDLKGFEYFIHGFFGTRDCSTALQVLDFSEECYVGYQSHLEWIVRYAFTHNVKRVRIDVRKVQHLQSYFFSCDTLTSLHICVAFRQRTLFQNSLNFPALTYFFLGSFDFGVDDDGRVEPFSAFKRLNSLILQNCRTLDKQNLCISSATLTNLTIDYGSWALGYCKFELYTPNLCTFVYKGIPPVQQLCGSKSNLSSVKHATIVVISLFQSAKTSLIIYNWLVELANIESLTINSTTLQSLKVQTHKSSIPNEYLNFLLQNALSAKVDLIRRLRRRDFRQISSKRASLDASVKLMIHLRSSFSSTSALTISTSREKQIDEK</sequence>
<accession>A0A072U6J2</accession>
<dbReference type="Pfam" id="PF00646">
    <property type="entry name" value="F-box"/>
    <property type="match status" value="1"/>
</dbReference>
<name>A0A072U6J2_MEDTR</name>
<dbReference type="EnsemblPlants" id="KEH25349">
    <property type="protein sequence ID" value="KEH25349"/>
    <property type="gene ID" value="MTR_6g018600"/>
</dbReference>
<dbReference type="InterPro" id="IPR053781">
    <property type="entry name" value="F-box_AtFBL13-like"/>
</dbReference>
<dbReference type="Proteomes" id="UP000002051">
    <property type="component" value="Chromosome 6"/>
</dbReference>
<evidence type="ECO:0000313" key="2">
    <source>
        <dbReference type="EMBL" id="KEH25349.1"/>
    </source>
</evidence>
<feature type="domain" description="F-box" evidence="1">
    <location>
        <begin position="51"/>
        <end position="104"/>
    </location>
</feature>
<dbReference type="EMBL" id="CM001222">
    <property type="protein sequence ID" value="KEH25349.1"/>
    <property type="molecule type" value="Genomic_DNA"/>
</dbReference>
<dbReference type="AlphaFoldDB" id="A0A072U6J2"/>
<gene>
    <name evidence="2" type="ordered locus">MTR_6g018600</name>
</gene>
<dbReference type="PANTHER" id="PTHR32212:SF269">
    <property type="entry name" value="F-BOX_RNI_FBD-LIKE DOMAIN PROTEIN"/>
    <property type="match status" value="1"/>
</dbReference>
<evidence type="ECO:0000313" key="3">
    <source>
        <dbReference type="EnsemblPlants" id="KEH25349"/>
    </source>
</evidence>
<dbReference type="CDD" id="cd22160">
    <property type="entry name" value="F-box_AtFBL13-like"/>
    <property type="match status" value="1"/>
</dbReference>
<organism evidence="2 4">
    <name type="scientific">Medicago truncatula</name>
    <name type="common">Barrel medic</name>
    <name type="synonym">Medicago tribuloides</name>
    <dbReference type="NCBI Taxonomy" id="3880"/>
    <lineage>
        <taxon>Eukaryota</taxon>
        <taxon>Viridiplantae</taxon>
        <taxon>Streptophyta</taxon>
        <taxon>Embryophyta</taxon>
        <taxon>Tracheophyta</taxon>
        <taxon>Spermatophyta</taxon>
        <taxon>Magnoliopsida</taxon>
        <taxon>eudicotyledons</taxon>
        <taxon>Gunneridae</taxon>
        <taxon>Pentapetalae</taxon>
        <taxon>rosids</taxon>
        <taxon>fabids</taxon>
        <taxon>Fabales</taxon>
        <taxon>Fabaceae</taxon>
        <taxon>Papilionoideae</taxon>
        <taxon>50 kb inversion clade</taxon>
        <taxon>NPAAA clade</taxon>
        <taxon>Hologalegina</taxon>
        <taxon>IRL clade</taxon>
        <taxon>Trifolieae</taxon>
        <taxon>Medicago</taxon>
    </lineage>
</organism>